<name>A0A6V7SLT3_PLAVN</name>
<dbReference type="Proteomes" id="UP000515308">
    <property type="component" value="Chromosome PVLDE_13"/>
</dbReference>
<evidence type="ECO:0000313" key="2">
    <source>
        <dbReference type="EMBL" id="CAD2100013.1"/>
    </source>
</evidence>
<gene>
    <name evidence="2" type="ORF">PVLDE_1301270</name>
</gene>
<feature type="transmembrane region" description="Helical" evidence="1">
    <location>
        <begin position="35"/>
        <end position="54"/>
    </location>
</feature>
<keyword evidence="1" id="KW-1133">Transmembrane helix</keyword>
<keyword evidence="1" id="KW-0472">Membrane</keyword>
<proteinExistence type="predicted"/>
<sequence length="114" mass="14358">MYIYFYYYSIRIFIYTFILFICCFKNFVYNKMHSFIWDAHFLFCISLFFQLWYIHFYYSLLSLVFCKSLYKRNFPIQLIAIIILILKKIFFIWYLYCMYILFSPFLSIQVFYGA</sequence>
<organism evidence="2 3">
    <name type="scientific">Plasmodium vinckei lentum</name>
    <dbReference type="NCBI Taxonomy" id="138297"/>
    <lineage>
        <taxon>Eukaryota</taxon>
        <taxon>Sar</taxon>
        <taxon>Alveolata</taxon>
        <taxon>Apicomplexa</taxon>
        <taxon>Aconoidasida</taxon>
        <taxon>Haemosporida</taxon>
        <taxon>Plasmodiidae</taxon>
        <taxon>Plasmodium</taxon>
        <taxon>Plasmodium (Vinckeia)</taxon>
    </lineage>
</organism>
<protein>
    <submittedName>
        <fullName evidence="2">Uncharacterized protein</fullName>
    </submittedName>
</protein>
<dbReference type="VEuPathDB" id="PlasmoDB:PVLDE_1301270"/>
<evidence type="ECO:0000313" key="3">
    <source>
        <dbReference type="Proteomes" id="UP000515308"/>
    </source>
</evidence>
<evidence type="ECO:0000256" key="1">
    <source>
        <dbReference type="SAM" id="Phobius"/>
    </source>
</evidence>
<keyword evidence="1" id="KW-0812">Transmembrane</keyword>
<feature type="transmembrane region" description="Helical" evidence="1">
    <location>
        <begin position="6"/>
        <end position="28"/>
    </location>
</feature>
<reference evidence="2 3" key="1">
    <citation type="submission" date="2020-08" db="EMBL/GenBank/DDBJ databases">
        <authorList>
            <person name="Ramaprasad A."/>
        </authorList>
    </citation>
    <scope>NUCLEOTIDE SEQUENCE [LARGE SCALE GENOMIC DNA]</scope>
</reference>
<dbReference type="EMBL" id="LR865375">
    <property type="protein sequence ID" value="CAD2100013.1"/>
    <property type="molecule type" value="Genomic_DNA"/>
</dbReference>
<accession>A0A6V7SLT3</accession>
<dbReference type="AlphaFoldDB" id="A0A6V7SLT3"/>
<feature type="transmembrane region" description="Helical" evidence="1">
    <location>
        <begin position="74"/>
        <end position="96"/>
    </location>
</feature>